<name>A0A2N6SXG0_9CORY</name>
<dbReference type="RefSeq" id="WP_102213663.1">
    <property type="nucleotide sequence ID" value="NZ_PNHF01000021.1"/>
</dbReference>
<comment type="caution">
    <text evidence="2">The sequence shown here is derived from an EMBL/GenBank/DDBJ whole genome shotgun (WGS) entry which is preliminary data.</text>
</comment>
<reference evidence="2 3" key="1">
    <citation type="submission" date="2017-09" db="EMBL/GenBank/DDBJ databases">
        <title>Bacterial strain isolated from the female urinary microbiota.</title>
        <authorList>
            <person name="Thomas-White K."/>
            <person name="Kumar N."/>
            <person name="Forster S."/>
            <person name="Putonti C."/>
            <person name="Lawley T."/>
            <person name="Wolfe A.J."/>
        </authorList>
    </citation>
    <scope>NUCLEOTIDE SEQUENCE [LARGE SCALE GENOMIC DNA]</scope>
    <source>
        <strain evidence="2 3">UMB0908</strain>
    </source>
</reference>
<dbReference type="STRING" id="1725.WU86_08885"/>
<dbReference type="InterPro" id="IPR028116">
    <property type="entry name" value="Cis-CaaD-like"/>
</dbReference>
<dbReference type="AlphaFoldDB" id="A0A2N6SXG0"/>
<dbReference type="PANTHER" id="PTHR35530">
    <property type="entry name" value="TAUTOMERASE-RELATED"/>
    <property type="match status" value="1"/>
</dbReference>
<accession>A0A2N6SXG0</accession>
<protein>
    <submittedName>
        <fullName evidence="2">4-oxalocrotonate tautomerase</fullName>
    </submittedName>
</protein>
<dbReference type="Pfam" id="PF14832">
    <property type="entry name" value="Tautomerase_3"/>
    <property type="match status" value="1"/>
</dbReference>
<dbReference type="PANTHER" id="PTHR35530:SF1">
    <property type="entry name" value="2-HYDROXYMUCONATE TAUTOMERASE"/>
    <property type="match status" value="1"/>
</dbReference>
<dbReference type="Proteomes" id="UP000235363">
    <property type="component" value="Unassembled WGS sequence"/>
</dbReference>
<feature type="domain" description="Tautomerase cis-CaaD-like" evidence="1">
    <location>
        <begin position="1"/>
        <end position="129"/>
    </location>
</feature>
<evidence type="ECO:0000259" key="1">
    <source>
        <dbReference type="Pfam" id="PF14832"/>
    </source>
</evidence>
<gene>
    <name evidence="2" type="ORF">CJ204_09150</name>
</gene>
<dbReference type="SUPFAM" id="SSF55331">
    <property type="entry name" value="Tautomerase/MIF"/>
    <property type="match status" value="1"/>
</dbReference>
<proteinExistence type="predicted"/>
<dbReference type="Gene3D" id="3.30.429.10">
    <property type="entry name" value="Macrophage Migration Inhibitory Factor"/>
    <property type="match status" value="1"/>
</dbReference>
<evidence type="ECO:0000313" key="2">
    <source>
        <dbReference type="EMBL" id="PMC61762.1"/>
    </source>
</evidence>
<organism evidence="2 3">
    <name type="scientific">Corynebacterium xerosis</name>
    <dbReference type="NCBI Taxonomy" id="1725"/>
    <lineage>
        <taxon>Bacteria</taxon>
        <taxon>Bacillati</taxon>
        <taxon>Actinomycetota</taxon>
        <taxon>Actinomycetes</taxon>
        <taxon>Mycobacteriales</taxon>
        <taxon>Corynebacteriaceae</taxon>
        <taxon>Corynebacterium</taxon>
    </lineage>
</organism>
<dbReference type="EMBL" id="PNHF01000021">
    <property type="protein sequence ID" value="PMC61762.1"/>
    <property type="molecule type" value="Genomic_DNA"/>
</dbReference>
<evidence type="ECO:0000313" key="3">
    <source>
        <dbReference type="Proteomes" id="UP000235363"/>
    </source>
</evidence>
<sequence length="144" mass="15501">MPTYTVRTSTGRLGPDARASLAHAITSAHTVATGAPGLFAQVVFEEVDTDRHFVGGTPIADELVFVHGQIRAGRTPEQKVALLDALSGVVREVLGVPRRTVWVYLVDLPPADMIEYGYVLPAAGEEAEWLASLDDDTRSYLAPD</sequence>
<dbReference type="InterPro" id="IPR014347">
    <property type="entry name" value="Tautomerase/MIF_sf"/>
</dbReference>